<keyword evidence="5" id="KW-0472">Membrane</keyword>
<keyword evidence="2" id="KW-0677">Repeat</keyword>
<dbReference type="SUPFAM" id="SSF52540">
    <property type="entry name" value="P-loop containing nucleoside triphosphate hydrolases"/>
    <property type="match status" value="1"/>
</dbReference>
<evidence type="ECO:0000256" key="5">
    <source>
        <dbReference type="SAM" id="Phobius"/>
    </source>
</evidence>
<keyword evidence="8" id="KW-1185">Reference proteome</keyword>
<evidence type="ECO:0000256" key="2">
    <source>
        <dbReference type="ARBA" id="ARBA00022737"/>
    </source>
</evidence>
<dbReference type="PANTHER" id="PTHR19229">
    <property type="entry name" value="ATP-BINDING CASSETTE TRANSPORTER SUBFAMILY A ABCA"/>
    <property type="match status" value="1"/>
</dbReference>
<evidence type="ECO:0000313" key="7">
    <source>
        <dbReference type="EMBL" id="KAK8884844.1"/>
    </source>
</evidence>
<evidence type="ECO:0000256" key="1">
    <source>
        <dbReference type="ARBA" id="ARBA00022448"/>
    </source>
</evidence>
<evidence type="ECO:0000259" key="6">
    <source>
        <dbReference type="PROSITE" id="PS50893"/>
    </source>
</evidence>
<dbReference type="InterPro" id="IPR017871">
    <property type="entry name" value="ABC_transporter-like_CS"/>
</dbReference>
<keyword evidence="3" id="KW-0547">Nucleotide-binding</keyword>
<dbReference type="CDD" id="cd03263">
    <property type="entry name" value="ABC_subfamily_A"/>
    <property type="match status" value="1"/>
</dbReference>
<dbReference type="InterPro" id="IPR027417">
    <property type="entry name" value="P-loop_NTPase"/>
</dbReference>
<dbReference type="Proteomes" id="UP001470230">
    <property type="component" value="Unassembled WGS sequence"/>
</dbReference>
<protein>
    <recommendedName>
        <fullName evidence="6">ABC transporter domain-containing protein</fullName>
    </recommendedName>
</protein>
<proteinExistence type="predicted"/>
<dbReference type="PROSITE" id="PS50893">
    <property type="entry name" value="ABC_TRANSPORTER_2"/>
    <property type="match status" value="1"/>
</dbReference>
<accession>A0ABR2K189</accession>
<gene>
    <name evidence="7" type="ORF">M9Y10_043965</name>
</gene>
<dbReference type="PROSITE" id="PS00211">
    <property type="entry name" value="ABC_TRANSPORTER_1"/>
    <property type="match status" value="1"/>
</dbReference>
<dbReference type="SMART" id="SM00382">
    <property type="entry name" value="AAA"/>
    <property type="match status" value="1"/>
</dbReference>
<keyword evidence="5" id="KW-1133">Transmembrane helix</keyword>
<name>A0ABR2K189_9EUKA</name>
<reference evidence="7 8" key="1">
    <citation type="submission" date="2024-04" db="EMBL/GenBank/DDBJ databases">
        <title>Tritrichomonas musculus Genome.</title>
        <authorList>
            <person name="Alves-Ferreira E."/>
            <person name="Grigg M."/>
            <person name="Lorenzi H."/>
            <person name="Galac M."/>
        </authorList>
    </citation>
    <scope>NUCLEOTIDE SEQUENCE [LARGE SCALE GENOMIC DNA]</scope>
    <source>
        <strain evidence="7 8">EAF2021</strain>
    </source>
</reference>
<dbReference type="EMBL" id="JAPFFF010000008">
    <property type="protein sequence ID" value="KAK8884844.1"/>
    <property type="molecule type" value="Genomic_DNA"/>
</dbReference>
<evidence type="ECO:0000256" key="4">
    <source>
        <dbReference type="ARBA" id="ARBA00022840"/>
    </source>
</evidence>
<dbReference type="InterPro" id="IPR003439">
    <property type="entry name" value="ABC_transporter-like_ATP-bd"/>
</dbReference>
<dbReference type="Pfam" id="PF00005">
    <property type="entry name" value="ABC_tran"/>
    <property type="match status" value="1"/>
</dbReference>
<dbReference type="InterPro" id="IPR026082">
    <property type="entry name" value="ABCA"/>
</dbReference>
<feature type="transmembrane region" description="Helical" evidence="5">
    <location>
        <begin position="207"/>
        <end position="234"/>
    </location>
</feature>
<comment type="caution">
    <text evidence="7">The sequence shown here is derived from an EMBL/GenBank/DDBJ whole genome shotgun (WGS) entry which is preliminary data.</text>
</comment>
<keyword evidence="1" id="KW-0813">Transport</keyword>
<dbReference type="PANTHER" id="PTHR19229:SF36">
    <property type="entry name" value="ATP-BINDING CASSETTE SUB-FAMILY A MEMBER 2"/>
    <property type="match status" value="1"/>
</dbReference>
<dbReference type="InterPro" id="IPR003593">
    <property type="entry name" value="AAA+_ATPase"/>
</dbReference>
<evidence type="ECO:0000313" key="8">
    <source>
        <dbReference type="Proteomes" id="UP001470230"/>
    </source>
</evidence>
<organism evidence="7 8">
    <name type="scientific">Tritrichomonas musculus</name>
    <dbReference type="NCBI Taxonomy" id="1915356"/>
    <lineage>
        <taxon>Eukaryota</taxon>
        <taxon>Metamonada</taxon>
        <taxon>Parabasalia</taxon>
        <taxon>Tritrichomonadida</taxon>
        <taxon>Tritrichomonadidae</taxon>
        <taxon>Tritrichomonas</taxon>
    </lineage>
</organism>
<sequence>MKAVLFRRLILFRRSIKSILISISIAIYFTVLSILVNFLMKKFLKDTVRPITFNSFLHQSDQIVIARPDQNEQISNFNLSDSNESYERFINSLNAIFYQDTGRYPNITEFPDLKTLNEWMYSISKDKASQRWPKYITMGISINNNLYNNFTGIYNSSWIRNEEMTTRVQLSRIIWRLAFSNKYKDSTNQNFDFTFSTTLLLEKVKDLVFGMLAPMLITCGLSSIVPLVISQPVIDINGEVRQYMISYGLTLFPYWLVTFFVDFILWTILVNSSFVIFIAFNITAIKDNLFNYWYTCMMAGPSFLLFIYCCSFMFSSPESGTRQMFIILIVLLIIPLVIDIINDYVSPNWILWFYALVPHVGIQRTLNEMLQRVSFFKEKLPYYWKTNFYSSKYLIMQLADIPIYSLILFILEKSRIWLQKKRALKTFENYSDFFRESKRKRIITDEARRMEEDVIANNSNYVVRILNCSRLFFNTAGKPIAAVNNVSLGIKDKSVFGFLGANGAGKTTLIRMIMSMLPPSHGSIEINGHDISKSGKVANNSKVLSICPQFNSHLCDEMTPREHFKLYRYLIDVDDDELNSPLMVNSEELIQKLALSEHADKTVREMSGGNQRKLAVALSFFSPASIILLDEPTSSLDPVARHDVHEMIKEFRGRKTFMICTHILGEAESLCDMISIMIKGCIYTCGSPQYLSEKFGKEYKIDIILNNKADENCQAKCDNFFQTQLPNARLAITRPNVRVYAIPSDSISISKLFRTMEEGLVDSKNGYNYYTCSSSSLERVFMEIIHLSENEEETTIVGN</sequence>
<feature type="transmembrane region" description="Helical" evidence="5">
    <location>
        <begin position="320"/>
        <end position="342"/>
    </location>
</feature>
<feature type="transmembrane region" description="Helical" evidence="5">
    <location>
        <begin position="20"/>
        <end position="40"/>
    </location>
</feature>
<evidence type="ECO:0000256" key="3">
    <source>
        <dbReference type="ARBA" id="ARBA00022741"/>
    </source>
</evidence>
<feature type="transmembrane region" description="Helical" evidence="5">
    <location>
        <begin position="254"/>
        <end position="280"/>
    </location>
</feature>
<keyword evidence="5" id="KW-0812">Transmembrane</keyword>
<feature type="transmembrane region" description="Helical" evidence="5">
    <location>
        <begin position="292"/>
        <end position="314"/>
    </location>
</feature>
<keyword evidence="4" id="KW-0067">ATP-binding</keyword>
<feature type="domain" description="ABC transporter" evidence="6">
    <location>
        <begin position="463"/>
        <end position="704"/>
    </location>
</feature>
<dbReference type="Gene3D" id="3.40.50.300">
    <property type="entry name" value="P-loop containing nucleotide triphosphate hydrolases"/>
    <property type="match status" value="1"/>
</dbReference>